<sequence>MQDNNNNQKELLEKLYYQTAELLDKLEKFKLAEYMHYLNNPVRYFWINFWGGVARGLGIAVGMTVLGAILVYFLQQLVMLNLPIIGDFIADIVKIVQEHL</sequence>
<feature type="transmembrane region" description="Helical" evidence="1">
    <location>
        <begin position="45"/>
        <end position="74"/>
    </location>
</feature>
<name>B2A2I9_NATTJ</name>
<evidence type="ECO:0000313" key="2">
    <source>
        <dbReference type="EMBL" id="ACB84904.1"/>
    </source>
</evidence>
<dbReference type="KEGG" id="nth:Nther_1321"/>
<dbReference type="Pfam" id="PF18910">
    <property type="entry name" value="DUF5665"/>
    <property type="match status" value="1"/>
</dbReference>
<reference evidence="2 3" key="2">
    <citation type="journal article" date="2011" name="J. Bacteriol.">
        <title>Complete genome sequence of the anaerobic, halophilic alkalithermophile Natranaerobius thermophilus JW/NM-WN-LF.</title>
        <authorList>
            <person name="Zhao B."/>
            <person name="Mesbah N.M."/>
            <person name="Dalin E."/>
            <person name="Goodwin L."/>
            <person name="Nolan M."/>
            <person name="Pitluck S."/>
            <person name="Chertkov O."/>
            <person name="Brettin T.S."/>
            <person name="Han J."/>
            <person name="Larimer F.W."/>
            <person name="Land M.L."/>
            <person name="Hauser L."/>
            <person name="Kyrpides N."/>
            <person name="Wiegel J."/>
        </authorList>
    </citation>
    <scope>NUCLEOTIDE SEQUENCE [LARGE SCALE GENOMIC DNA]</scope>
    <source>
        <strain evidence="3">ATCC BAA-1301 / DSM 18059 / JW/NM-WN-LF</strain>
    </source>
</reference>
<evidence type="ECO:0000313" key="3">
    <source>
        <dbReference type="Proteomes" id="UP000001683"/>
    </source>
</evidence>
<dbReference type="Proteomes" id="UP000001683">
    <property type="component" value="Chromosome"/>
</dbReference>
<keyword evidence="1" id="KW-0812">Transmembrane</keyword>
<keyword evidence="3" id="KW-1185">Reference proteome</keyword>
<dbReference type="eggNOG" id="ENOG5032Z2B">
    <property type="taxonomic scope" value="Bacteria"/>
</dbReference>
<keyword evidence="1" id="KW-0472">Membrane</keyword>
<proteinExistence type="predicted"/>
<dbReference type="EMBL" id="CP001034">
    <property type="protein sequence ID" value="ACB84904.1"/>
    <property type="molecule type" value="Genomic_DNA"/>
</dbReference>
<accession>B2A2I9</accession>
<dbReference type="InterPro" id="IPR043723">
    <property type="entry name" value="DUF5665"/>
</dbReference>
<evidence type="ECO:0000256" key="1">
    <source>
        <dbReference type="SAM" id="Phobius"/>
    </source>
</evidence>
<keyword evidence="1" id="KW-1133">Transmembrane helix</keyword>
<organism evidence="2 3">
    <name type="scientific">Natranaerobius thermophilus (strain ATCC BAA-1301 / DSM 18059 / JW/NM-WN-LF)</name>
    <dbReference type="NCBI Taxonomy" id="457570"/>
    <lineage>
        <taxon>Bacteria</taxon>
        <taxon>Bacillati</taxon>
        <taxon>Bacillota</taxon>
        <taxon>Clostridia</taxon>
        <taxon>Natranaerobiales</taxon>
        <taxon>Natranaerobiaceae</taxon>
        <taxon>Natranaerobius</taxon>
    </lineage>
</organism>
<protein>
    <submittedName>
        <fullName evidence="2">Uncharacterized protein</fullName>
    </submittedName>
</protein>
<dbReference type="HOGENOM" id="CLU_155870_0_0_9"/>
<gene>
    <name evidence="2" type="ordered locus">Nther_1321</name>
</gene>
<dbReference type="InParanoid" id="B2A2I9"/>
<dbReference type="AlphaFoldDB" id="B2A2I9"/>
<reference evidence="2 3" key="1">
    <citation type="submission" date="2008-04" db="EMBL/GenBank/DDBJ databases">
        <title>Complete sequence of chromosome of Natranaerobius thermophilus JW/NM-WN-LF.</title>
        <authorList>
            <consortium name="US DOE Joint Genome Institute"/>
            <person name="Copeland A."/>
            <person name="Lucas S."/>
            <person name="Lapidus A."/>
            <person name="Glavina del Rio T."/>
            <person name="Dalin E."/>
            <person name="Tice H."/>
            <person name="Bruce D."/>
            <person name="Goodwin L."/>
            <person name="Pitluck S."/>
            <person name="Chertkov O."/>
            <person name="Brettin T."/>
            <person name="Detter J.C."/>
            <person name="Han C."/>
            <person name="Kuske C.R."/>
            <person name="Schmutz J."/>
            <person name="Larimer F."/>
            <person name="Land M."/>
            <person name="Hauser L."/>
            <person name="Kyrpides N."/>
            <person name="Lykidis A."/>
            <person name="Mesbah N.M."/>
            <person name="Wiegel J."/>
        </authorList>
    </citation>
    <scope>NUCLEOTIDE SEQUENCE [LARGE SCALE GENOMIC DNA]</scope>
    <source>
        <strain evidence="3">ATCC BAA-1301 / DSM 18059 / JW/NM-WN-LF</strain>
    </source>
</reference>
<dbReference type="STRING" id="457570.Nther_1321"/>